<feature type="binding site" evidence="18">
    <location>
        <position position="140"/>
    </location>
    <ligand>
        <name>UDP-N-acetyl-alpha-D-glucosamine</name>
        <dbReference type="ChEBI" id="CHEBI:57705"/>
    </ligand>
</feature>
<feature type="region of interest" description="N-acetyltransferase" evidence="18">
    <location>
        <begin position="252"/>
        <end position="457"/>
    </location>
</feature>
<evidence type="ECO:0000256" key="19">
    <source>
        <dbReference type="SAM" id="MobiDB-lite"/>
    </source>
</evidence>
<dbReference type="PANTHER" id="PTHR43584:SF3">
    <property type="entry name" value="BIFUNCTIONAL PROTEIN GLMU"/>
    <property type="match status" value="1"/>
</dbReference>
<dbReference type="Gene3D" id="3.90.550.10">
    <property type="entry name" value="Spore Coat Polysaccharide Biosynthesis Protein SpsA, Chain A"/>
    <property type="match status" value="1"/>
</dbReference>
<dbReference type="OrthoDB" id="9775031at2"/>
<dbReference type="InterPro" id="IPR001451">
    <property type="entry name" value="Hexapep"/>
</dbReference>
<comment type="pathway">
    <text evidence="18">Bacterial outer membrane biogenesis; LPS lipid A biosynthesis.</text>
</comment>
<evidence type="ECO:0000256" key="4">
    <source>
        <dbReference type="ARBA" id="ARBA00022490"/>
    </source>
</evidence>
<dbReference type="GO" id="GO:0071555">
    <property type="term" value="P:cell wall organization"/>
    <property type="evidence" value="ECO:0007669"/>
    <property type="project" value="UniProtKB-KW"/>
</dbReference>
<gene>
    <name evidence="18 22" type="primary">glmU</name>
    <name evidence="22" type="ORF">GCM10007966_14390</name>
</gene>
<accession>A0A917NCC7</accession>
<comment type="subcellular location">
    <subcellularLocation>
        <location evidence="1 18">Cytoplasm</location>
    </subcellularLocation>
</comment>
<keyword evidence="5 18" id="KW-0808">Transferase</keyword>
<feature type="binding site" evidence="18">
    <location>
        <position position="73"/>
    </location>
    <ligand>
        <name>UDP-N-acetyl-alpha-D-glucosamine</name>
        <dbReference type="ChEBI" id="CHEBI:57705"/>
    </ligand>
</feature>
<proteinExistence type="inferred from homology"/>
<feature type="active site" description="Proton acceptor" evidence="18">
    <location>
        <position position="364"/>
    </location>
</feature>
<dbReference type="SUPFAM" id="SSF53448">
    <property type="entry name" value="Nucleotide-diphospho-sugar transferases"/>
    <property type="match status" value="1"/>
</dbReference>
<keyword evidence="6 18" id="KW-0548">Nucleotidyltransferase</keyword>
<dbReference type="InterPro" id="IPR011004">
    <property type="entry name" value="Trimer_LpxA-like_sf"/>
</dbReference>
<dbReference type="GO" id="GO:0006048">
    <property type="term" value="P:UDP-N-acetylglucosamine biosynthetic process"/>
    <property type="evidence" value="ECO:0007669"/>
    <property type="project" value="InterPro"/>
</dbReference>
<organism evidence="22 23">
    <name type="scientific">Legionella impletisoli</name>
    <dbReference type="NCBI Taxonomy" id="343510"/>
    <lineage>
        <taxon>Bacteria</taxon>
        <taxon>Pseudomonadati</taxon>
        <taxon>Pseudomonadota</taxon>
        <taxon>Gammaproteobacteria</taxon>
        <taxon>Legionellales</taxon>
        <taxon>Legionellaceae</taxon>
        <taxon>Legionella</taxon>
    </lineage>
</organism>
<dbReference type="NCBIfam" id="TIGR01173">
    <property type="entry name" value="glmU"/>
    <property type="match status" value="1"/>
</dbReference>
<feature type="region of interest" description="Linker" evidence="18">
    <location>
        <begin position="231"/>
        <end position="251"/>
    </location>
</feature>
<comment type="caution">
    <text evidence="18">Lacks conserved residue(s) required for the propagation of feature annotation.</text>
</comment>
<dbReference type="GO" id="GO:0019134">
    <property type="term" value="F:glucosamine-1-phosphate N-acetyltransferase activity"/>
    <property type="evidence" value="ECO:0007669"/>
    <property type="project" value="UniProtKB-UniRule"/>
</dbReference>
<evidence type="ECO:0000256" key="18">
    <source>
        <dbReference type="HAMAP-Rule" id="MF_01631"/>
    </source>
</evidence>
<feature type="binding site" evidence="18">
    <location>
        <begin position="78"/>
        <end position="79"/>
    </location>
    <ligand>
        <name>UDP-N-acetyl-alpha-D-glucosamine</name>
        <dbReference type="ChEBI" id="CHEBI:57705"/>
    </ligand>
</feature>
<evidence type="ECO:0000256" key="17">
    <source>
        <dbReference type="ARBA" id="ARBA00049628"/>
    </source>
</evidence>
<dbReference type="AlphaFoldDB" id="A0A917NCC7"/>
<dbReference type="Pfam" id="PF12804">
    <property type="entry name" value="NTP_transf_3"/>
    <property type="match status" value="1"/>
</dbReference>
<comment type="subunit">
    <text evidence="18">Homotrimer.</text>
</comment>
<sequence>MLLDIVILAAGLGKRMHSKKPKVLHKLAGKTMLERVVDTATRLNPNAIHVVVGHHSEMIQDELSHLKVNWVKQDMQLGTGHAVLQTLPHLSENSHVLILSADVPLIQLETLHGLIASTIGSTVTDLGLLVACVDDPYGFGRVVRDGAERIHAIVEEKDASANQKKIDEIYSGICLAHREALNRWLPKLSNQNAQEEYYLTEIIAMASNEGVEIASMEASDPLEILGVNDRKQLQMLERAFQKRLAEQLLIQGVHVVDAARIDIRGILECGLDVCIDVNSVFEGSVSIGEGSVIGPNCVLKNVKIGEHCQVLANSVLENCQIGDHCQIGPFARIRPGTILASNCKIGNFVEVKNAVFDEGSKANHLSYLGDVTIGKHVNIGAGTITCNYDGANKYQTVIEDGAFIGSDTQLVAPVTVGKDATIGAGSTIRKDAPPGELTLTENRQKTISGWKRPVKES</sequence>
<evidence type="ECO:0000259" key="21">
    <source>
        <dbReference type="Pfam" id="PF25087"/>
    </source>
</evidence>
<feature type="binding site" evidence="18">
    <location>
        <begin position="8"/>
        <end position="11"/>
    </location>
    <ligand>
        <name>UDP-N-acetyl-alpha-D-glucosamine</name>
        <dbReference type="ChEBI" id="CHEBI:57705"/>
    </ligand>
</feature>
<dbReference type="CDD" id="cd03353">
    <property type="entry name" value="LbH_GlmU_C"/>
    <property type="match status" value="1"/>
</dbReference>
<comment type="cofactor">
    <cofactor evidence="18">
        <name>Mg(2+)</name>
        <dbReference type="ChEBI" id="CHEBI:18420"/>
    </cofactor>
    <text evidence="18">Binds 1 Mg(2+) ion per subunit.</text>
</comment>
<evidence type="ECO:0000313" key="23">
    <source>
        <dbReference type="Proteomes" id="UP000630149"/>
    </source>
</evidence>
<evidence type="ECO:0000256" key="9">
    <source>
        <dbReference type="ARBA" id="ARBA00022842"/>
    </source>
</evidence>
<dbReference type="InterPro" id="IPR050065">
    <property type="entry name" value="GlmU-like"/>
</dbReference>
<dbReference type="HAMAP" id="MF_01631">
    <property type="entry name" value="GlmU"/>
    <property type="match status" value="1"/>
</dbReference>
<feature type="region of interest" description="Pyrophosphorylase" evidence="18">
    <location>
        <begin position="1"/>
        <end position="230"/>
    </location>
</feature>
<protein>
    <recommendedName>
        <fullName evidence="18">Bifunctional protein GlmU</fullName>
    </recommendedName>
    <domain>
        <recommendedName>
            <fullName evidence="18">UDP-N-acetylglucosamine pyrophosphorylase</fullName>
            <ecNumber evidence="18">2.7.7.23</ecNumber>
        </recommendedName>
        <alternativeName>
            <fullName evidence="18">N-acetylglucosamine-1-phosphate uridyltransferase</fullName>
        </alternativeName>
    </domain>
    <domain>
        <recommendedName>
            <fullName evidence="18">Glucosamine-1-phosphate N-acetyltransferase</fullName>
            <ecNumber evidence="18">2.3.1.157</ecNumber>
        </recommendedName>
    </domain>
</protein>
<comment type="catalytic activity">
    <reaction evidence="16 18">
        <text>N-acetyl-alpha-D-glucosamine 1-phosphate + UTP + H(+) = UDP-N-acetyl-alpha-D-glucosamine + diphosphate</text>
        <dbReference type="Rhea" id="RHEA:13509"/>
        <dbReference type="ChEBI" id="CHEBI:15378"/>
        <dbReference type="ChEBI" id="CHEBI:33019"/>
        <dbReference type="ChEBI" id="CHEBI:46398"/>
        <dbReference type="ChEBI" id="CHEBI:57705"/>
        <dbReference type="ChEBI" id="CHEBI:57776"/>
        <dbReference type="EC" id="2.7.7.23"/>
    </reaction>
</comment>
<evidence type="ECO:0000256" key="2">
    <source>
        <dbReference type="ARBA" id="ARBA00007707"/>
    </source>
</evidence>
<comment type="function">
    <text evidence="17 18">Catalyzes the last two sequential reactions in the de novo biosynthetic pathway for UDP-N-acetylglucosamine (UDP-GlcNAc). The C-terminal domain catalyzes the transfer of acetyl group from acetyl coenzyme A to glucosamine-1-phosphate (GlcN-1-P) to produce N-acetylglucosamine-1-phosphate (GlcNAc-1-P), which is converted into UDP-GlcNAc by the transfer of uridine 5-monophosphate (from uridine 5-triphosphate), a reaction catalyzed by the N-terminal domain.</text>
</comment>
<dbReference type="GO" id="GO:0009245">
    <property type="term" value="P:lipid A biosynthetic process"/>
    <property type="evidence" value="ECO:0007669"/>
    <property type="project" value="UniProtKB-UniRule"/>
</dbReference>
<keyword evidence="14 18" id="KW-0961">Cell wall biogenesis/degradation</keyword>
<dbReference type="GO" id="GO:0009252">
    <property type="term" value="P:peptidoglycan biosynthetic process"/>
    <property type="evidence" value="ECO:0007669"/>
    <property type="project" value="UniProtKB-UniRule"/>
</dbReference>
<keyword evidence="9 18" id="KW-0460">Magnesium</keyword>
<comment type="pathway">
    <text evidence="18">Nucleotide-sugar biosynthesis; UDP-N-acetyl-alpha-D-glucosamine biosynthesis; UDP-N-acetyl-alpha-D-glucosamine from N-acetyl-alpha-D-glucosamine 1-phosphate: step 1/1.</text>
</comment>
<feature type="binding site" evidence="18">
    <location>
        <begin position="387"/>
        <end position="388"/>
    </location>
    <ligand>
        <name>acetyl-CoA</name>
        <dbReference type="ChEBI" id="CHEBI:57288"/>
    </ligand>
</feature>
<feature type="binding site" evidence="18">
    <location>
        <position position="102"/>
    </location>
    <ligand>
        <name>Mg(2+)</name>
        <dbReference type="ChEBI" id="CHEBI:18420"/>
    </ligand>
</feature>
<reference evidence="22" key="1">
    <citation type="journal article" date="2014" name="Int. J. Syst. Evol. Microbiol.">
        <title>Complete genome sequence of Corynebacterium casei LMG S-19264T (=DSM 44701T), isolated from a smear-ripened cheese.</title>
        <authorList>
            <consortium name="US DOE Joint Genome Institute (JGI-PGF)"/>
            <person name="Walter F."/>
            <person name="Albersmeier A."/>
            <person name="Kalinowski J."/>
            <person name="Ruckert C."/>
        </authorList>
    </citation>
    <scope>NUCLEOTIDE SEQUENCE</scope>
    <source>
        <strain evidence="22">JCM 13919</strain>
    </source>
</reference>
<comment type="pathway">
    <text evidence="18">Nucleotide-sugar biosynthesis; UDP-N-acetyl-alpha-D-glucosamine biosynthesis; N-acetyl-alpha-D-glucosamine 1-phosphate from alpha-D-glucosamine 6-phosphate (route II): step 2/2.</text>
</comment>
<evidence type="ECO:0000256" key="16">
    <source>
        <dbReference type="ARBA" id="ARBA00048493"/>
    </source>
</evidence>
<reference evidence="22" key="2">
    <citation type="submission" date="2020-09" db="EMBL/GenBank/DDBJ databases">
        <authorList>
            <person name="Sun Q."/>
            <person name="Ohkuma M."/>
        </authorList>
    </citation>
    <scope>NUCLEOTIDE SEQUENCE</scope>
    <source>
        <strain evidence="22">JCM 13919</strain>
    </source>
</reference>
<evidence type="ECO:0000256" key="12">
    <source>
        <dbReference type="ARBA" id="ARBA00023268"/>
    </source>
</evidence>
<feature type="domain" description="MobA-like NTP transferase" evidence="20">
    <location>
        <begin position="6"/>
        <end position="118"/>
    </location>
</feature>
<evidence type="ECO:0000256" key="13">
    <source>
        <dbReference type="ARBA" id="ARBA00023315"/>
    </source>
</evidence>
<evidence type="ECO:0000256" key="1">
    <source>
        <dbReference type="ARBA" id="ARBA00004496"/>
    </source>
</evidence>
<dbReference type="CDD" id="cd02540">
    <property type="entry name" value="GT2_GlmU_N_bac"/>
    <property type="match status" value="1"/>
</dbReference>
<keyword evidence="8 18" id="KW-0677">Repeat</keyword>
<dbReference type="InterPro" id="IPR029044">
    <property type="entry name" value="Nucleotide-diphossugar_trans"/>
</dbReference>
<dbReference type="Proteomes" id="UP000630149">
    <property type="component" value="Unassembled WGS sequence"/>
</dbReference>
<keyword evidence="23" id="KW-1185">Reference proteome</keyword>
<feature type="binding site" evidence="18">
    <location>
        <position position="378"/>
    </location>
    <ligand>
        <name>UDP-N-acetyl-alpha-D-glucosamine</name>
        <dbReference type="ChEBI" id="CHEBI:57705"/>
    </ligand>
</feature>
<dbReference type="GO" id="GO:0003977">
    <property type="term" value="F:UDP-N-acetylglucosamine diphosphorylase activity"/>
    <property type="evidence" value="ECO:0007669"/>
    <property type="project" value="UniProtKB-UniRule"/>
</dbReference>
<dbReference type="InterPro" id="IPR038009">
    <property type="entry name" value="GlmU_C_LbH"/>
</dbReference>
<keyword evidence="4 18" id="KW-0963">Cytoplasm</keyword>
<evidence type="ECO:0000256" key="10">
    <source>
        <dbReference type="ARBA" id="ARBA00022960"/>
    </source>
</evidence>
<dbReference type="GO" id="GO:0000287">
    <property type="term" value="F:magnesium ion binding"/>
    <property type="evidence" value="ECO:0007669"/>
    <property type="project" value="UniProtKB-UniRule"/>
</dbReference>
<evidence type="ECO:0000256" key="3">
    <source>
        <dbReference type="ARBA" id="ARBA00007947"/>
    </source>
</evidence>
<keyword evidence="11 18" id="KW-0573">Peptidoglycan synthesis</keyword>
<keyword evidence="12 18" id="KW-0511">Multifunctional enzyme</keyword>
<comment type="caution">
    <text evidence="22">The sequence shown here is derived from an EMBL/GenBank/DDBJ whole genome shotgun (WGS) entry which is preliminary data.</text>
</comment>
<name>A0A917NCC7_9GAMM</name>
<dbReference type="GO" id="GO:0008360">
    <property type="term" value="P:regulation of cell shape"/>
    <property type="evidence" value="ECO:0007669"/>
    <property type="project" value="UniProtKB-KW"/>
</dbReference>
<dbReference type="EC" id="2.3.1.157" evidence="18"/>
<feature type="region of interest" description="Disordered" evidence="19">
    <location>
        <begin position="425"/>
        <end position="457"/>
    </location>
</feature>
<dbReference type="GO" id="GO:0016020">
    <property type="term" value="C:membrane"/>
    <property type="evidence" value="ECO:0007669"/>
    <property type="project" value="GOC"/>
</dbReference>
<comment type="similarity">
    <text evidence="3 18">In the N-terminal section; belongs to the N-acetylglucosamine-1-phosphate uridyltransferase family.</text>
</comment>
<evidence type="ECO:0000256" key="7">
    <source>
        <dbReference type="ARBA" id="ARBA00022723"/>
    </source>
</evidence>
<dbReference type="InterPro" id="IPR056729">
    <property type="entry name" value="GMPPB_C"/>
</dbReference>
<feature type="binding site" evidence="18">
    <location>
        <position position="406"/>
    </location>
    <ligand>
        <name>acetyl-CoA</name>
        <dbReference type="ChEBI" id="CHEBI:57288"/>
    </ligand>
</feature>
<dbReference type="EMBL" id="BMOB01000006">
    <property type="protein sequence ID" value="GGI86846.1"/>
    <property type="molecule type" value="Genomic_DNA"/>
</dbReference>
<keyword evidence="13 18" id="KW-0012">Acyltransferase</keyword>
<evidence type="ECO:0000259" key="20">
    <source>
        <dbReference type="Pfam" id="PF12804"/>
    </source>
</evidence>
<dbReference type="Pfam" id="PF25087">
    <property type="entry name" value="GMPPB_C"/>
    <property type="match status" value="1"/>
</dbReference>
<feature type="binding site" evidence="18">
    <location>
        <position position="228"/>
    </location>
    <ligand>
        <name>UDP-N-acetyl-alpha-D-glucosamine</name>
        <dbReference type="ChEBI" id="CHEBI:57705"/>
    </ligand>
</feature>
<dbReference type="InterPro" id="IPR025877">
    <property type="entry name" value="MobA-like_NTP_Trfase"/>
</dbReference>
<dbReference type="GO" id="GO:0000902">
    <property type="term" value="P:cell morphogenesis"/>
    <property type="evidence" value="ECO:0007669"/>
    <property type="project" value="UniProtKB-UniRule"/>
</dbReference>
<feature type="binding site" evidence="18">
    <location>
        <position position="352"/>
    </location>
    <ligand>
        <name>UDP-N-acetyl-alpha-D-glucosamine</name>
        <dbReference type="ChEBI" id="CHEBI:57705"/>
    </ligand>
</feature>
<feature type="binding site" evidence="18">
    <location>
        <position position="381"/>
    </location>
    <ligand>
        <name>acetyl-CoA</name>
        <dbReference type="ChEBI" id="CHEBI:57288"/>
    </ligand>
</feature>
<feature type="binding site" evidence="18">
    <location>
        <position position="155"/>
    </location>
    <ligand>
        <name>UDP-N-acetyl-alpha-D-glucosamine</name>
        <dbReference type="ChEBI" id="CHEBI:57705"/>
    </ligand>
</feature>
<keyword evidence="7 18" id="KW-0479">Metal-binding</keyword>
<evidence type="ECO:0000256" key="11">
    <source>
        <dbReference type="ARBA" id="ARBA00022984"/>
    </source>
</evidence>
<evidence type="ECO:0000256" key="8">
    <source>
        <dbReference type="ARBA" id="ARBA00022737"/>
    </source>
</evidence>
<comment type="similarity">
    <text evidence="2 18">In the C-terminal section; belongs to the transferase hexapeptide repeat family.</text>
</comment>
<dbReference type="Pfam" id="PF00132">
    <property type="entry name" value="Hexapep"/>
    <property type="match status" value="1"/>
</dbReference>
<evidence type="ECO:0000256" key="6">
    <source>
        <dbReference type="ARBA" id="ARBA00022695"/>
    </source>
</evidence>
<feature type="binding site" evidence="18">
    <location>
        <position position="424"/>
    </location>
    <ligand>
        <name>acetyl-CoA</name>
        <dbReference type="ChEBI" id="CHEBI:57288"/>
    </ligand>
</feature>
<evidence type="ECO:0000256" key="14">
    <source>
        <dbReference type="ARBA" id="ARBA00023316"/>
    </source>
</evidence>
<feature type="domain" description="Mannose-1-phosphate guanyltransferase C-terminal" evidence="21">
    <location>
        <begin position="274"/>
        <end position="354"/>
    </location>
</feature>
<dbReference type="RefSeq" id="WP_131776979.1">
    <property type="nucleotide sequence ID" value="NZ_BMOB01000006.1"/>
</dbReference>
<comment type="catalytic activity">
    <reaction evidence="15 18">
        <text>alpha-D-glucosamine 1-phosphate + acetyl-CoA = N-acetyl-alpha-D-glucosamine 1-phosphate + CoA + H(+)</text>
        <dbReference type="Rhea" id="RHEA:13725"/>
        <dbReference type="ChEBI" id="CHEBI:15378"/>
        <dbReference type="ChEBI" id="CHEBI:57287"/>
        <dbReference type="ChEBI" id="CHEBI:57288"/>
        <dbReference type="ChEBI" id="CHEBI:57776"/>
        <dbReference type="ChEBI" id="CHEBI:58516"/>
        <dbReference type="EC" id="2.3.1.157"/>
    </reaction>
</comment>
<dbReference type="InterPro" id="IPR005882">
    <property type="entry name" value="Bifunctional_GlmU"/>
</dbReference>
<dbReference type="Gene3D" id="2.160.10.10">
    <property type="entry name" value="Hexapeptide repeat proteins"/>
    <property type="match status" value="1"/>
</dbReference>
<keyword evidence="10 18" id="KW-0133">Cell shape</keyword>
<evidence type="ECO:0000256" key="15">
    <source>
        <dbReference type="ARBA" id="ARBA00048247"/>
    </source>
</evidence>
<evidence type="ECO:0000256" key="5">
    <source>
        <dbReference type="ARBA" id="ARBA00022679"/>
    </source>
</evidence>
<dbReference type="PANTHER" id="PTHR43584">
    <property type="entry name" value="NUCLEOTIDYL TRANSFERASE"/>
    <property type="match status" value="1"/>
</dbReference>
<feature type="binding site" evidence="18">
    <location>
        <position position="334"/>
    </location>
    <ligand>
        <name>UDP-N-acetyl-alpha-D-glucosamine</name>
        <dbReference type="ChEBI" id="CHEBI:57705"/>
    </ligand>
</feature>
<feature type="binding site" evidence="18">
    <location>
        <position position="22"/>
    </location>
    <ligand>
        <name>UDP-N-acetyl-alpha-D-glucosamine</name>
        <dbReference type="ChEBI" id="CHEBI:57705"/>
    </ligand>
</feature>
<dbReference type="SUPFAM" id="SSF51161">
    <property type="entry name" value="Trimeric LpxA-like enzymes"/>
    <property type="match status" value="1"/>
</dbReference>
<dbReference type="EC" id="2.7.7.23" evidence="18"/>
<dbReference type="GO" id="GO:0005737">
    <property type="term" value="C:cytoplasm"/>
    <property type="evidence" value="ECO:0007669"/>
    <property type="project" value="UniProtKB-SubCell"/>
</dbReference>
<evidence type="ECO:0000313" key="22">
    <source>
        <dbReference type="EMBL" id="GGI86846.1"/>
    </source>
</evidence>
<feature type="binding site" evidence="18">
    <location>
        <position position="228"/>
    </location>
    <ligand>
        <name>Mg(2+)</name>
        <dbReference type="ChEBI" id="CHEBI:18420"/>
    </ligand>
</feature>
<feature type="binding site" evidence="18">
    <location>
        <position position="367"/>
    </location>
    <ligand>
        <name>UDP-N-acetyl-alpha-D-glucosamine</name>
        <dbReference type="ChEBI" id="CHEBI:57705"/>
    </ligand>
</feature>